<accession>A0A6I4TRG6</accession>
<keyword evidence="3" id="KW-1003">Cell membrane</keyword>
<protein>
    <recommendedName>
        <fullName evidence="2">Lectin-like protein BA14k</fullName>
    </recommendedName>
</protein>
<comment type="function">
    <text evidence="5">Has immunoglobulin-binding and hemagglutination properties, and can bind to mannose. Essential for virulence. May be involved in LPS biosynthesis or polysaccharide transport.</text>
</comment>
<keyword evidence="7" id="KW-0732">Signal</keyword>
<dbReference type="GO" id="GO:0030246">
    <property type="term" value="F:carbohydrate binding"/>
    <property type="evidence" value="ECO:0007669"/>
    <property type="project" value="UniProtKB-KW"/>
</dbReference>
<dbReference type="AlphaFoldDB" id="A0A6I4TRG6"/>
<evidence type="ECO:0000313" key="8">
    <source>
        <dbReference type="EMBL" id="MXO97497.1"/>
    </source>
</evidence>
<keyword evidence="3" id="KW-0472">Membrane</keyword>
<evidence type="ECO:0000256" key="6">
    <source>
        <dbReference type="SAM" id="MobiDB-lite"/>
    </source>
</evidence>
<feature type="region of interest" description="Disordered" evidence="6">
    <location>
        <begin position="23"/>
        <end position="104"/>
    </location>
</feature>
<evidence type="ECO:0000256" key="7">
    <source>
        <dbReference type="SAM" id="SignalP"/>
    </source>
</evidence>
<evidence type="ECO:0000256" key="5">
    <source>
        <dbReference type="ARBA" id="ARBA00025321"/>
    </source>
</evidence>
<evidence type="ECO:0000256" key="1">
    <source>
        <dbReference type="ARBA" id="ARBA00010270"/>
    </source>
</evidence>
<evidence type="ECO:0000256" key="2">
    <source>
        <dbReference type="ARBA" id="ARBA00020552"/>
    </source>
</evidence>
<comment type="similarity">
    <text evidence="1">Belongs to the BA14k family.</text>
</comment>
<comment type="caution">
    <text evidence="8">The sequence shown here is derived from an EMBL/GenBank/DDBJ whole genome shotgun (WGS) entry which is preliminary data.</text>
</comment>
<dbReference type="Proteomes" id="UP000469430">
    <property type="component" value="Unassembled WGS sequence"/>
</dbReference>
<feature type="chain" id="PRO_5026003213" description="Lectin-like protein BA14k" evidence="7">
    <location>
        <begin position="28"/>
        <end position="144"/>
    </location>
</feature>
<evidence type="ECO:0000256" key="3">
    <source>
        <dbReference type="ARBA" id="ARBA00022475"/>
    </source>
</evidence>
<dbReference type="RefSeq" id="WP_161389234.1">
    <property type="nucleotide sequence ID" value="NZ_JBHSCP010000001.1"/>
</dbReference>
<feature type="compositionally biased region" description="Low complexity" evidence="6">
    <location>
        <begin position="23"/>
        <end position="61"/>
    </location>
</feature>
<proteinExistence type="inferred from homology"/>
<feature type="signal peptide" evidence="7">
    <location>
        <begin position="1"/>
        <end position="27"/>
    </location>
</feature>
<name>A0A6I4TRG6_9SPHN</name>
<dbReference type="OrthoDB" id="8117189at2"/>
<dbReference type="Pfam" id="PF07886">
    <property type="entry name" value="BA14K"/>
    <property type="match status" value="1"/>
</dbReference>
<keyword evidence="4" id="KW-0430">Lectin</keyword>
<sequence>MKQSKSRAIGAVLALACLAGLPGPASAQQQAPRPQASSSAAPRPAATRAAATPARQNAPAQEAGQQVGQRSGNAHPSSHSSNDASQYGNWNTGWGIRPGAPPAHWNNKGDWYRHVRACQQKFRSYRAATDTYRTNSGRTVRCTL</sequence>
<organism evidence="8 9">
    <name type="scientific">Croceibacterium xixiisoli</name>
    <dbReference type="NCBI Taxonomy" id="1476466"/>
    <lineage>
        <taxon>Bacteria</taxon>
        <taxon>Pseudomonadati</taxon>
        <taxon>Pseudomonadota</taxon>
        <taxon>Alphaproteobacteria</taxon>
        <taxon>Sphingomonadales</taxon>
        <taxon>Erythrobacteraceae</taxon>
        <taxon>Croceibacterium</taxon>
    </lineage>
</organism>
<feature type="compositionally biased region" description="Polar residues" evidence="6">
    <location>
        <begin position="63"/>
        <end position="92"/>
    </location>
</feature>
<keyword evidence="9" id="KW-1185">Reference proteome</keyword>
<reference evidence="8 9" key="1">
    <citation type="submission" date="2019-12" db="EMBL/GenBank/DDBJ databases">
        <title>Genomic-based taxomic classification of the family Erythrobacteraceae.</title>
        <authorList>
            <person name="Xu L."/>
        </authorList>
    </citation>
    <scope>NUCLEOTIDE SEQUENCE [LARGE SCALE GENOMIC DNA]</scope>
    <source>
        <strain evidence="8 9">S36</strain>
    </source>
</reference>
<dbReference type="EMBL" id="WTYJ01000001">
    <property type="protein sequence ID" value="MXO97497.1"/>
    <property type="molecule type" value="Genomic_DNA"/>
</dbReference>
<evidence type="ECO:0000256" key="4">
    <source>
        <dbReference type="ARBA" id="ARBA00022734"/>
    </source>
</evidence>
<evidence type="ECO:0000313" key="9">
    <source>
        <dbReference type="Proteomes" id="UP000469430"/>
    </source>
</evidence>
<dbReference type="InterPro" id="IPR012413">
    <property type="entry name" value="BA14K"/>
</dbReference>
<gene>
    <name evidence="8" type="ORF">GRI97_00655</name>
</gene>